<keyword evidence="1" id="KW-0812">Transmembrane</keyword>
<comment type="caution">
    <text evidence="2">The sequence shown here is derived from an EMBL/GenBank/DDBJ whole genome shotgun (WGS) entry which is preliminary data.</text>
</comment>
<dbReference type="EMBL" id="JAKZGS010000004">
    <property type="protein sequence ID" value="MCH7397937.1"/>
    <property type="molecule type" value="Genomic_DNA"/>
</dbReference>
<keyword evidence="1" id="KW-0472">Membrane</keyword>
<keyword evidence="3" id="KW-1185">Reference proteome</keyword>
<accession>A0ABS9UMU4</accession>
<name>A0ABS9UMU4_9BACT</name>
<evidence type="ECO:0000313" key="2">
    <source>
        <dbReference type="EMBL" id="MCH7397937.1"/>
    </source>
</evidence>
<evidence type="ECO:0000256" key="1">
    <source>
        <dbReference type="SAM" id="Phobius"/>
    </source>
</evidence>
<evidence type="ECO:0000313" key="3">
    <source>
        <dbReference type="Proteomes" id="UP001165488"/>
    </source>
</evidence>
<protein>
    <submittedName>
        <fullName evidence="2">Magnesium citrate secondary transporter</fullName>
    </submittedName>
</protein>
<feature type="transmembrane region" description="Helical" evidence="1">
    <location>
        <begin position="7"/>
        <end position="34"/>
    </location>
</feature>
<feature type="transmembrane region" description="Helical" evidence="1">
    <location>
        <begin position="69"/>
        <end position="91"/>
    </location>
</feature>
<sequence>MSVFKNIYFIIPCILFWINQAVERLLGIYIPYVHAYLDDLLAMPVVLGVTLQVFRWIHPSRNLFYFTKVQLFVGWLYFSFLFEVLLPRWSATYTADIWDVLCYAIGTVIFDRLINRKH</sequence>
<reference evidence="2" key="1">
    <citation type="submission" date="2022-03" db="EMBL/GenBank/DDBJ databases">
        <title>De novo assembled genomes of Belliella spp. (Cyclobacteriaceae) strains.</title>
        <authorList>
            <person name="Szabo A."/>
            <person name="Korponai K."/>
            <person name="Felfoldi T."/>
        </authorList>
    </citation>
    <scope>NUCLEOTIDE SEQUENCE</scope>
    <source>
        <strain evidence="2">DSM 107340</strain>
    </source>
</reference>
<gene>
    <name evidence="2" type="ORF">MM236_08050</name>
</gene>
<dbReference type="RefSeq" id="WP_241274448.1">
    <property type="nucleotide sequence ID" value="NZ_JAKZGS010000004.1"/>
</dbReference>
<feature type="transmembrane region" description="Helical" evidence="1">
    <location>
        <begin position="40"/>
        <end position="57"/>
    </location>
</feature>
<proteinExistence type="predicted"/>
<feature type="transmembrane region" description="Helical" evidence="1">
    <location>
        <begin position="97"/>
        <end position="114"/>
    </location>
</feature>
<dbReference type="Proteomes" id="UP001165488">
    <property type="component" value="Unassembled WGS sequence"/>
</dbReference>
<organism evidence="2 3">
    <name type="scientific">Belliella calami</name>
    <dbReference type="NCBI Taxonomy" id="2923436"/>
    <lineage>
        <taxon>Bacteria</taxon>
        <taxon>Pseudomonadati</taxon>
        <taxon>Bacteroidota</taxon>
        <taxon>Cytophagia</taxon>
        <taxon>Cytophagales</taxon>
        <taxon>Cyclobacteriaceae</taxon>
        <taxon>Belliella</taxon>
    </lineage>
</organism>
<keyword evidence="1" id="KW-1133">Transmembrane helix</keyword>